<dbReference type="Gene3D" id="3.30.420.10">
    <property type="entry name" value="Ribonuclease H-like superfamily/Ribonuclease H"/>
    <property type="match status" value="1"/>
</dbReference>
<reference evidence="1 2" key="1">
    <citation type="submission" date="2015-07" db="EMBL/GenBank/DDBJ databases">
        <title>The genome of Habropoda laboriosa.</title>
        <authorList>
            <person name="Pan H."/>
            <person name="Kapheim K."/>
        </authorList>
    </citation>
    <scope>NUCLEOTIDE SEQUENCE [LARGE SCALE GENOMIC DNA]</scope>
    <source>
        <strain evidence="1">0110345459</strain>
    </source>
</reference>
<organism evidence="1 2">
    <name type="scientific">Habropoda laboriosa</name>
    <dbReference type="NCBI Taxonomy" id="597456"/>
    <lineage>
        <taxon>Eukaryota</taxon>
        <taxon>Metazoa</taxon>
        <taxon>Ecdysozoa</taxon>
        <taxon>Arthropoda</taxon>
        <taxon>Hexapoda</taxon>
        <taxon>Insecta</taxon>
        <taxon>Pterygota</taxon>
        <taxon>Neoptera</taxon>
        <taxon>Endopterygota</taxon>
        <taxon>Hymenoptera</taxon>
        <taxon>Apocrita</taxon>
        <taxon>Aculeata</taxon>
        <taxon>Apoidea</taxon>
        <taxon>Anthophila</taxon>
        <taxon>Apidae</taxon>
        <taxon>Habropoda</taxon>
    </lineage>
</organism>
<sequence length="68" mass="7964">MIITPCDYFLFLRLKIPMKETRYDDMSTIQAAVTRAFKANSKADFQKSVDPLIDRVQYCIDTEGTYFE</sequence>
<accession>A0A0L7RI07</accession>
<evidence type="ECO:0000313" key="1">
    <source>
        <dbReference type="EMBL" id="KOC70428.1"/>
    </source>
</evidence>
<dbReference type="AlphaFoldDB" id="A0A0L7RI07"/>
<dbReference type="Proteomes" id="UP000053825">
    <property type="component" value="Unassembled WGS sequence"/>
</dbReference>
<dbReference type="InterPro" id="IPR036397">
    <property type="entry name" value="RNaseH_sf"/>
</dbReference>
<evidence type="ECO:0000313" key="2">
    <source>
        <dbReference type="Proteomes" id="UP000053825"/>
    </source>
</evidence>
<protein>
    <submittedName>
        <fullName evidence="1">Uncharacterized protein</fullName>
    </submittedName>
</protein>
<dbReference type="EMBL" id="KQ414589">
    <property type="protein sequence ID" value="KOC70428.1"/>
    <property type="molecule type" value="Genomic_DNA"/>
</dbReference>
<gene>
    <name evidence="1" type="ORF">WH47_08086</name>
</gene>
<dbReference type="GO" id="GO:0003676">
    <property type="term" value="F:nucleic acid binding"/>
    <property type="evidence" value="ECO:0007669"/>
    <property type="project" value="InterPro"/>
</dbReference>
<name>A0A0L7RI07_9HYME</name>
<proteinExistence type="predicted"/>
<keyword evidence="2" id="KW-1185">Reference proteome</keyword>